<proteinExistence type="predicted"/>
<protein>
    <submittedName>
        <fullName evidence="1">Uncharacterized protein</fullName>
    </submittedName>
</protein>
<dbReference type="EMBL" id="LAZR01012741">
    <property type="protein sequence ID" value="KKM25325.1"/>
    <property type="molecule type" value="Genomic_DNA"/>
</dbReference>
<gene>
    <name evidence="1" type="ORF">LCGC14_1596170</name>
</gene>
<evidence type="ECO:0000313" key="1">
    <source>
        <dbReference type="EMBL" id="KKM25325.1"/>
    </source>
</evidence>
<accession>A0A0F9LCU1</accession>
<dbReference type="AlphaFoldDB" id="A0A0F9LCU1"/>
<comment type="caution">
    <text evidence="1">The sequence shown here is derived from an EMBL/GenBank/DDBJ whole genome shotgun (WGS) entry which is preliminary data.</text>
</comment>
<sequence>MGNTKGTSSRVPLWWRKIVRGNHKVSGCGYGQINIVGLKIQDHTSFSADDKEMYFEPYDQGMNAFEELIRFCRTYHLTFSVSPDSTWNPGETMLITIKEERKGNDLIFNTKEELEEIRRTCVHPAPLSQIGPFKWQCHRCLMILQGFIG</sequence>
<reference evidence="1" key="1">
    <citation type="journal article" date="2015" name="Nature">
        <title>Complex archaea that bridge the gap between prokaryotes and eukaryotes.</title>
        <authorList>
            <person name="Spang A."/>
            <person name="Saw J.H."/>
            <person name="Jorgensen S.L."/>
            <person name="Zaremba-Niedzwiedzka K."/>
            <person name="Martijn J."/>
            <person name="Lind A.E."/>
            <person name="van Eijk R."/>
            <person name="Schleper C."/>
            <person name="Guy L."/>
            <person name="Ettema T.J."/>
        </authorList>
    </citation>
    <scope>NUCLEOTIDE SEQUENCE</scope>
</reference>
<organism evidence="1">
    <name type="scientific">marine sediment metagenome</name>
    <dbReference type="NCBI Taxonomy" id="412755"/>
    <lineage>
        <taxon>unclassified sequences</taxon>
        <taxon>metagenomes</taxon>
        <taxon>ecological metagenomes</taxon>
    </lineage>
</organism>
<name>A0A0F9LCU1_9ZZZZ</name>